<dbReference type="Proteomes" id="UP001165063">
    <property type="component" value="Unassembled WGS sequence"/>
</dbReference>
<gene>
    <name evidence="2" type="ORF">Amon01_000656100</name>
</gene>
<accession>A0A9W6Z4Q9</accession>
<organism evidence="2 3">
    <name type="scientific">Ambrosiozyma monospora</name>
    <name type="common">Yeast</name>
    <name type="synonym">Endomycopsis monosporus</name>
    <dbReference type="NCBI Taxonomy" id="43982"/>
    <lineage>
        <taxon>Eukaryota</taxon>
        <taxon>Fungi</taxon>
        <taxon>Dikarya</taxon>
        <taxon>Ascomycota</taxon>
        <taxon>Saccharomycotina</taxon>
        <taxon>Pichiomycetes</taxon>
        <taxon>Pichiales</taxon>
        <taxon>Pichiaceae</taxon>
        <taxon>Ambrosiozyma</taxon>
    </lineage>
</organism>
<feature type="region of interest" description="Disordered" evidence="1">
    <location>
        <begin position="313"/>
        <end position="333"/>
    </location>
</feature>
<comment type="caution">
    <text evidence="2">The sequence shown here is derived from an EMBL/GenBank/DDBJ whole genome shotgun (WGS) entry which is preliminary data.</text>
</comment>
<name>A0A9W6Z4Q9_AMBMO</name>
<proteinExistence type="predicted"/>
<evidence type="ECO:0000313" key="2">
    <source>
        <dbReference type="EMBL" id="GMG41921.1"/>
    </source>
</evidence>
<feature type="region of interest" description="Disordered" evidence="1">
    <location>
        <begin position="276"/>
        <end position="298"/>
    </location>
</feature>
<evidence type="ECO:0000256" key="1">
    <source>
        <dbReference type="SAM" id="MobiDB-lite"/>
    </source>
</evidence>
<evidence type="ECO:0000313" key="3">
    <source>
        <dbReference type="Proteomes" id="UP001165063"/>
    </source>
</evidence>
<sequence length="473" mass="52157">MIHSDTNLNNSVNTSNSNSTLKLLSGGSNSGNSQCQCDVPPRCQLGSGSCSSTALTLGSAPSDKQARDSQGAHPRAAQHGNEKQNMTREDEDKEFQQKQHKQKQQRPLDENPLQIQLFNSTSFPFLNPAHSKPDVSYNSNITMTPSKSMDKDSLISPIFGSPISPIVLPHNNDSISLLNIDCDVTSSDCSFSYSDELLHTDTNESGTYDTEDSNSESIDQSFDGEQFLTCLTNTNNNNLQNDPFGLDNLQYGIKTLDLNLMLAASNRGQLPLQQQPIWTSTGSSGQQSRSGSGSPLTDIPLNLSRCVPLSSSGSNLFPDRQNGKGHQPGQENLDIDGEHLYQKICFSRHLTQITCHYPNDPLYDDTLASSHTKDNQMKSIDANMPALQRIGDSSYYWVLSTTGFGGSQPVVSNVHGKFIPMPGFDGTVSTHKLPLEKFQPKIVRKKFKNYNIDQNIQEAYPISITLRRIYVER</sequence>
<feature type="compositionally biased region" description="Low complexity" evidence="1">
    <location>
        <begin position="279"/>
        <end position="294"/>
    </location>
</feature>
<feature type="region of interest" description="Disordered" evidence="1">
    <location>
        <begin position="1"/>
        <end position="34"/>
    </location>
</feature>
<feature type="compositionally biased region" description="Basic and acidic residues" evidence="1">
    <location>
        <begin position="80"/>
        <end position="97"/>
    </location>
</feature>
<feature type="compositionally biased region" description="Low complexity" evidence="1">
    <location>
        <begin position="1"/>
        <end position="33"/>
    </location>
</feature>
<feature type="region of interest" description="Disordered" evidence="1">
    <location>
        <begin position="48"/>
        <end position="110"/>
    </location>
</feature>
<reference evidence="2" key="1">
    <citation type="submission" date="2023-04" db="EMBL/GenBank/DDBJ databases">
        <title>Ambrosiozyma monospora NBRC 1965.</title>
        <authorList>
            <person name="Ichikawa N."/>
            <person name="Sato H."/>
            <person name="Tonouchi N."/>
        </authorList>
    </citation>
    <scope>NUCLEOTIDE SEQUENCE</scope>
    <source>
        <strain evidence="2">NBRC 1965</strain>
    </source>
</reference>
<dbReference type="EMBL" id="BSXU01004230">
    <property type="protein sequence ID" value="GMG41921.1"/>
    <property type="molecule type" value="Genomic_DNA"/>
</dbReference>
<protein>
    <submittedName>
        <fullName evidence="2">Unnamed protein product</fullName>
    </submittedName>
</protein>
<keyword evidence="3" id="KW-1185">Reference proteome</keyword>
<dbReference type="AlphaFoldDB" id="A0A9W6Z4Q9"/>